<dbReference type="SUPFAM" id="SSF50156">
    <property type="entry name" value="PDZ domain-like"/>
    <property type="match status" value="1"/>
</dbReference>
<evidence type="ECO:0000256" key="4">
    <source>
        <dbReference type="SAM" id="MobiDB-lite"/>
    </source>
</evidence>
<proteinExistence type="inferred from homology"/>
<evidence type="ECO:0000256" key="3">
    <source>
        <dbReference type="ARBA" id="ARBA00022801"/>
    </source>
</evidence>
<keyword evidence="5" id="KW-1133">Transmembrane helix</keyword>
<evidence type="ECO:0000256" key="2">
    <source>
        <dbReference type="ARBA" id="ARBA00022670"/>
    </source>
</evidence>
<dbReference type="GO" id="GO:0004252">
    <property type="term" value="F:serine-type endopeptidase activity"/>
    <property type="evidence" value="ECO:0007669"/>
    <property type="project" value="InterPro"/>
</dbReference>
<dbReference type="InterPro" id="IPR001940">
    <property type="entry name" value="Peptidase_S1C"/>
</dbReference>
<dbReference type="InterPro" id="IPR036034">
    <property type="entry name" value="PDZ_sf"/>
</dbReference>
<gene>
    <name evidence="7" type="ORF">H9753_15575</name>
</gene>
<reference evidence="7" key="1">
    <citation type="journal article" date="2021" name="PeerJ">
        <title>Extensive microbial diversity within the chicken gut microbiome revealed by metagenomics and culture.</title>
        <authorList>
            <person name="Gilroy R."/>
            <person name="Ravi A."/>
            <person name="Getino M."/>
            <person name="Pursley I."/>
            <person name="Horton D.L."/>
            <person name="Alikhan N.F."/>
            <person name="Baker D."/>
            <person name="Gharbi K."/>
            <person name="Hall N."/>
            <person name="Watson M."/>
            <person name="Adriaenssens E.M."/>
            <person name="Foster-Nyarko E."/>
            <person name="Jarju S."/>
            <person name="Secka A."/>
            <person name="Antonio M."/>
            <person name="Oren A."/>
            <person name="Chaudhuri R.R."/>
            <person name="La Ragione R."/>
            <person name="Hildebrand F."/>
            <person name="Pallen M.J."/>
        </authorList>
    </citation>
    <scope>NUCLEOTIDE SEQUENCE</scope>
    <source>
        <strain evidence="7">ChiBcec2-3848</strain>
    </source>
</reference>
<protein>
    <submittedName>
        <fullName evidence="7">Trypsin-like peptidase domain-containing protein</fullName>
    </submittedName>
</protein>
<feature type="compositionally biased region" description="Polar residues" evidence="4">
    <location>
        <begin position="24"/>
        <end position="33"/>
    </location>
</feature>
<dbReference type="InterPro" id="IPR051201">
    <property type="entry name" value="Chloro_Bact_Ser_Proteases"/>
</dbReference>
<keyword evidence="5" id="KW-0472">Membrane</keyword>
<dbReference type="InterPro" id="IPR009003">
    <property type="entry name" value="Peptidase_S1_PA"/>
</dbReference>
<keyword evidence="5" id="KW-0812">Transmembrane</keyword>
<comment type="similarity">
    <text evidence="1">Belongs to the peptidase S1C family.</text>
</comment>
<dbReference type="PANTHER" id="PTHR43343:SF3">
    <property type="entry name" value="PROTEASE DO-LIKE 8, CHLOROPLASTIC"/>
    <property type="match status" value="1"/>
</dbReference>
<dbReference type="PRINTS" id="PR00834">
    <property type="entry name" value="PROTEASES2C"/>
</dbReference>
<accession>A0A9D2PQX5</accession>
<feature type="region of interest" description="Disordered" evidence="4">
    <location>
        <begin position="1"/>
        <end position="115"/>
    </location>
</feature>
<keyword evidence="3" id="KW-0378">Hydrolase</keyword>
<dbReference type="Pfam" id="PF13180">
    <property type="entry name" value="PDZ_2"/>
    <property type="match status" value="1"/>
</dbReference>
<organism evidence="7 8">
    <name type="scientific">Candidatus Blautia merdavium</name>
    <dbReference type="NCBI Taxonomy" id="2838494"/>
    <lineage>
        <taxon>Bacteria</taxon>
        <taxon>Bacillati</taxon>
        <taxon>Bacillota</taxon>
        <taxon>Clostridia</taxon>
        <taxon>Lachnospirales</taxon>
        <taxon>Lachnospiraceae</taxon>
        <taxon>Blautia</taxon>
    </lineage>
</organism>
<comment type="caution">
    <text evidence="7">The sequence shown here is derived from an EMBL/GenBank/DDBJ whole genome shotgun (WGS) entry which is preliminary data.</text>
</comment>
<dbReference type="Proteomes" id="UP000823886">
    <property type="component" value="Unassembled WGS sequence"/>
</dbReference>
<dbReference type="EMBL" id="DWVZ01000229">
    <property type="protein sequence ID" value="HJC65011.1"/>
    <property type="molecule type" value="Genomic_DNA"/>
</dbReference>
<evidence type="ECO:0000256" key="5">
    <source>
        <dbReference type="SAM" id="Phobius"/>
    </source>
</evidence>
<sequence>MSEEWKGMNPMENGSGEYAEENKNSSQEGQQETGFVLRDSTEETRDSQESGQEREPGNAPTPENPVYAHSYKNDEKKEGYNSYHFTTPSPAPEPKQQQERETKRTKPSSGNRSSMGKKAAALAAGAVAFGVIAGAVFLGVSYAGRSLLPQETTKIESTQVAADSSDVQSTGAGSSSEYTVSQVAKNAMPSIVSITGISIQEIPNYFGFGTQQYQGESSGSGIIVGQNDTELLIATNAHVVADTDSITVCFTNQDGTAATSSSDSVEQTSADGSSSLQDGTYVEAQIKGSDTDNDLAVVSVKIADIPEDILSQIKVATIGDSDALSMGDQVVAIGNALGYGQSVTSGYVSGLNKQVSSENANGTFIQTDAAINPGNSGGALLNMKGELVGINSAKIASSEVEGMGFAIPISQAEPILDQMMSQETREKVDESQASYLGVTCMDSTTTVNEMYNIPVGVFIYDVEENGPADQAGIKKGDVITKIDGTSVQTKEDLTGRLEYYKAGETVDIVLYRTDNGEYKEQTVSVTLGAKKDSPTMSSQNGQE</sequence>
<evidence type="ECO:0000256" key="1">
    <source>
        <dbReference type="ARBA" id="ARBA00010541"/>
    </source>
</evidence>
<feature type="domain" description="PDZ" evidence="6">
    <location>
        <begin position="425"/>
        <end position="514"/>
    </location>
</feature>
<dbReference type="Gene3D" id="2.40.10.10">
    <property type="entry name" value="Trypsin-like serine proteases"/>
    <property type="match status" value="2"/>
</dbReference>
<dbReference type="InterPro" id="IPR043504">
    <property type="entry name" value="Peptidase_S1_PA_chymotrypsin"/>
</dbReference>
<dbReference type="Gene3D" id="2.30.42.10">
    <property type="match status" value="1"/>
</dbReference>
<dbReference type="PROSITE" id="PS50106">
    <property type="entry name" value="PDZ"/>
    <property type="match status" value="1"/>
</dbReference>
<dbReference type="Pfam" id="PF13365">
    <property type="entry name" value="Trypsin_2"/>
    <property type="match status" value="1"/>
</dbReference>
<evidence type="ECO:0000313" key="7">
    <source>
        <dbReference type="EMBL" id="HJC65011.1"/>
    </source>
</evidence>
<feature type="transmembrane region" description="Helical" evidence="5">
    <location>
        <begin position="119"/>
        <end position="144"/>
    </location>
</feature>
<dbReference type="GO" id="GO:0006508">
    <property type="term" value="P:proteolysis"/>
    <property type="evidence" value="ECO:0007669"/>
    <property type="project" value="UniProtKB-KW"/>
</dbReference>
<dbReference type="SMART" id="SM00228">
    <property type="entry name" value="PDZ"/>
    <property type="match status" value="1"/>
</dbReference>
<dbReference type="InterPro" id="IPR001478">
    <property type="entry name" value="PDZ"/>
</dbReference>
<feature type="region of interest" description="Disordered" evidence="4">
    <location>
        <begin position="257"/>
        <end position="276"/>
    </location>
</feature>
<reference evidence="7" key="2">
    <citation type="submission" date="2021-04" db="EMBL/GenBank/DDBJ databases">
        <authorList>
            <person name="Gilroy R."/>
        </authorList>
    </citation>
    <scope>NUCLEOTIDE SEQUENCE</scope>
    <source>
        <strain evidence="7">ChiBcec2-3848</strain>
    </source>
</reference>
<evidence type="ECO:0000259" key="6">
    <source>
        <dbReference type="PROSITE" id="PS50106"/>
    </source>
</evidence>
<keyword evidence="2" id="KW-0645">Protease</keyword>
<dbReference type="SUPFAM" id="SSF50494">
    <property type="entry name" value="Trypsin-like serine proteases"/>
    <property type="match status" value="1"/>
</dbReference>
<dbReference type="AlphaFoldDB" id="A0A9D2PQX5"/>
<evidence type="ECO:0000313" key="8">
    <source>
        <dbReference type="Proteomes" id="UP000823886"/>
    </source>
</evidence>
<dbReference type="PANTHER" id="PTHR43343">
    <property type="entry name" value="PEPTIDASE S12"/>
    <property type="match status" value="1"/>
</dbReference>
<feature type="region of interest" description="Disordered" evidence="4">
    <location>
        <begin position="155"/>
        <end position="174"/>
    </location>
</feature>
<name>A0A9D2PQX5_9FIRM</name>
<feature type="compositionally biased region" description="Basic and acidic residues" evidence="4">
    <location>
        <begin position="39"/>
        <end position="56"/>
    </location>
</feature>